<gene>
    <name evidence="5" type="ORF">A2T98_18185</name>
</gene>
<proteinExistence type="predicted"/>
<protein>
    <submittedName>
        <fullName evidence="5">Ferredoxin</fullName>
    </submittedName>
</protein>
<evidence type="ECO:0000256" key="2">
    <source>
        <dbReference type="ARBA" id="ARBA00023004"/>
    </source>
</evidence>
<dbReference type="AlphaFoldDB" id="A0A161VNG0"/>
<keyword evidence="3" id="KW-0411">Iron-sulfur</keyword>
<dbReference type="InterPro" id="IPR017900">
    <property type="entry name" value="4Fe4S_Fe_S_CS"/>
</dbReference>
<dbReference type="GO" id="GO:0046872">
    <property type="term" value="F:metal ion binding"/>
    <property type="evidence" value="ECO:0007669"/>
    <property type="project" value="UniProtKB-KW"/>
</dbReference>
<feature type="domain" description="4Fe-4S ferredoxin-type" evidence="4">
    <location>
        <begin position="1"/>
        <end position="29"/>
    </location>
</feature>
<dbReference type="InterPro" id="IPR017896">
    <property type="entry name" value="4Fe4S_Fe-S-bd"/>
</dbReference>
<accession>A0A161VNG0</accession>
<dbReference type="Proteomes" id="UP000076555">
    <property type="component" value="Unassembled WGS sequence"/>
</dbReference>
<dbReference type="GO" id="GO:0051536">
    <property type="term" value="F:iron-sulfur cluster binding"/>
    <property type="evidence" value="ECO:0007669"/>
    <property type="project" value="UniProtKB-KW"/>
</dbReference>
<evidence type="ECO:0000256" key="3">
    <source>
        <dbReference type="ARBA" id="ARBA00023014"/>
    </source>
</evidence>
<sequence length="117" mass="13359">MAYQITSQCISCDLCLSVCPTNAVKVIDGNHWIDPELCTNCFGSVYSVPQCQAGCPTCTGCVKQPNDYWESWFANYNRSLAKLTNKQDYWERWFNYYSKTFSEKLSRHQSEVIGVSG</sequence>
<dbReference type="PROSITE" id="PS51379">
    <property type="entry name" value="4FE4S_FER_2"/>
    <property type="match status" value="1"/>
</dbReference>
<dbReference type="RefSeq" id="WP_063873979.1">
    <property type="nucleotide sequence ID" value="NZ_CAWMRI010000248.1"/>
</dbReference>
<evidence type="ECO:0000313" key="6">
    <source>
        <dbReference type="Proteomes" id="UP000076555"/>
    </source>
</evidence>
<evidence type="ECO:0000259" key="4">
    <source>
        <dbReference type="PROSITE" id="PS51379"/>
    </source>
</evidence>
<dbReference type="Pfam" id="PF00037">
    <property type="entry name" value="Fer4"/>
    <property type="match status" value="1"/>
</dbReference>
<comment type="caution">
    <text evidence="5">The sequence shown here is derived from an EMBL/GenBank/DDBJ whole genome shotgun (WGS) entry which is preliminary data.</text>
</comment>
<name>A0A161VNG0_NODSP</name>
<dbReference type="OrthoDB" id="9803397at2"/>
<reference evidence="5 6" key="1">
    <citation type="submission" date="2016-04" db="EMBL/GenBank/DDBJ databases">
        <title>Draft Genome Assembly of the Bloom-forming Cyanobacterium Nodularia spumigena Strain CENA596 in Shrimp Production Ponds.</title>
        <authorList>
            <person name="Popin R.V."/>
            <person name="Rigonato J."/>
            <person name="Abreu V.A."/>
            <person name="Andreote A.P."/>
            <person name="Silveira S.B."/>
            <person name="Odebrecht C."/>
            <person name="Fiore M.F."/>
        </authorList>
    </citation>
    <scope>NUCLEOTIDE SEQUENCE [LARGE SCALE GENOMIC DNA]</scope>
    <source>
        <strain evidence="5 6">CENA596</strain>
    </source>
</reference>
<dbReference type="Gene3D" id="3.30.70.20">
    <property type="match status" value="1"/>
</dbReference>
<dbReference type="SUPFAM" id="SSF54862">
    <property type="entry name" value="4Fe-4S ferredoxins"/>
    <property type="match status" value="1"/>
</dbReference>
<evidence type="ECO:0000313" key="5">
    <source>
        <dbReference type="EMBL" id="KZL48385.1"/>
    </source>
</evidence>
<organism evidence="5 6">
    <name type="scientific">Nodularia spumigena CENA596</name>
    <dbReference type="NCBI Taxonomy" id="1819295"/>
    <lineage>
        <taxon>Bacteria</taxon>
        <taxon>Bacillati</taxon>
        <taxon>Cyanobacteriota</taxon>
        <taxon>Cyanophyceae</taxon>
        <taxon>Nostocales</taxon>
        <taxon>Nodulariaceae</taxon>
        <taxon>Nodularia</taxon>
    </lineage>
</organism>
<dbReference type="EMBL" id="LWAJ01000248">
    <property type="protein sequence ID" value="KZL48385.1"/>
    <property type="molecule type" value="Genomic_DNA"/>
</dbReference>
<keyword evidence="2" id="KW-0408">Iron</keyword>
<dbReference type="PROSITE" id="PS00198">
    <property type="entry name" value="4FE4S_FER_1"/>
    <property type="match status" value="1"/>
</dbReference>
<evidence type="ECO:0000256" key="1">
    <source>
        <dbReference type="ARBA" id="ARBA00022723"/>
    </source>
</evidence>
<keyword evidence="1" id="KW-0479">Metal-binding</keyword>